<feature type="compositionally biased region" description="Polar residues" evidence="1">
    <location>
        <begin position="156"/>
        <end position="168"/>
    </location>
</feature>
<evidence type="ECO:0000256" key="1">
    <source>
        <dbReference type="SAM" id="MobiDB-lite"/>
    </source>
</evidence>
<name>A0A0L8H6D9_OCTBM</name>
<feature type="compositionally biased region" description="Low complexity" evidence="1">
    <location>
        <begin position="141"/>
        <end position="150"/>
    </location>
</feature>
<dbReference type="EMBL" id="KQ419091">
    <property type="protein sequence ID" value="KOF84639.1"/>
    <property type="molecule type" value="Genomic_DNA"/>
</dbReference>
<sequence length="168" mass="18203">MKISIPHTLPRPTFPTPSFTAPPTPPGTNPHTLLSALLLFQLSTPPTPPFSICPTLLHFTFPTPLASTPYSYTPTPPTNSTLTPTPSHLVPSALHSRHLVPLYSMPPPHPLLTHSILPPPHLHFLLLKHSTPLTPKEFYTTTSSSFSSYSPLTPKALNTSTTSSPPPM</sequence>
<accession>A0A0L8H6D9</accession>
<feature type="region of interest" description="Disordered" evidence="1">
    <location>
        <begin position="141"/>
        <end position="168"/>
    </location>
</feature>
<protein>
    <submittedName>
        <fullName evidence="2">Uncharacterized protein</fullName>
    </submittedName>
</protein>
<dbReference type="AlphaFoldDB" id="A0A0L8H6D9"/>
<gene>
    <name evidence="2" type="ORF">OCBIM_22021714mg</name>
</gene>
<evidence type="ECO:0000313" key="2">
    <source>
        <dbReference type="EMBL" id="KOF84639.1"/>
    </source>
</evidence>
<organism evidence="2">
    <name type="scientific">Octopus bimaculoides</name>
    <name type="common">California two-spotted octopus</name>
    <dbReference type="NCBI Taxonomy" id="37653"/>
    <lineage>
        <taxon>Eukaryota</taxon>
        <taxon>Metazoa</taxon>
        <taxon>Spiralia</taxon>
        <taxon>Lophotrochozoa</taxon>
        <taxon>Mollusca</taxon>
        <taxon>Cephalopoda</taxon>
        <taxon>Coleoidea</taxon>
        <taxon>Octopodiformes</taxon>
        <taxon>Octopoda</taxon>
        <taxon>Incirrata</taxon>
        <taxon>Octopodidae</taxon>
        <taxon>Octopus</taxon>
    </lineage>
</organism>
<feature type="non-terminal residue" evidence="2">
    <location>
        <position position="168"/>
    </location>
</feature>
<feature type="compositionally biased region" description="Pro residues" evidence="1">
    <location>
        <begin position="12"/>
        <end position="27"/>
    </location>
</feature>
<feature type="region of interest" description="Disordered" evidence="1">
    <location>
        <begin position="1"/>
        <end position="27"/>
    </location>
</feature>
<proteinExistence type="predicted"/>
<reference evidence="2" key="1">
    <citation type="submission" date="2015-07" db="EMBL/GenBank/DDBJ databases">
        <title>MeaNS - Measles Nucleotide Surveillance Program.</title>
        <authorList>
            <person name="Tran T."/>
            <person name="Druce J."/>
        </authorList>
    </citation>
    <scope>NUCLEOTIDE SEQUENCE</scope>
    <source>
        <strain evidence="2">UCB-OBI-ISO-001</strain>
        <tissue evidence="2">Gonad</tissue>
    </source>
</reference>